<feature type="domain" description="Fe/B12 periplasmic-binding" evidence="3">
    <location>
        <begin position="89"/>
        <end position="352"/>
    </location>
</feature>
<proteinExistence type="inferred from homology"/>
<reference evidence="4 5" key="1">
    <citation type="submission" date="2016-11" db="EMBL/GenBank/DDBJ databases">
        <title>Description of two novel members of the family Erysipelotrichaceae: Ileibacterium lipovorans gen. nov., sp. nov. and Dubosiella newyorkensis, gen. nov., sp. nov.</title>
        <authorList>
            <person name="Cox L.M."/>
            <person name="Sohn J."/>
            <person name="Tyrrell K.L."/>
            <person name="Citron D.M."/>
            <person name="Lawson P.A."/>
            <person name="Patel N.B."/>
            <person name="Iizumi T."/>
            <person name="Perez-Perez G.I."/>
            <person name="Goldstein E.J."/>
            <person name="Blaser M.J."/>
        </authorList>
    </citation>
    <scope>NUCLEOTIDE SEQUENCE [LARGE SCALE GENOMIC DNA]</scope>
    <source>
        <strain evidence="4 5">NYU-BL-A3</strain>
    </source>
</reference>
<dbReference type="SUPFAM" id="SSF53807">
    <property type="entry name" value="Helical backbone' metal receptor"/>
    <property type="match status" value="1"/>
</dbReference>
<comment type="similarity">
    <text evidence="1">Belongs to the bacterial solute-binding protein 8 family.</text>
</comment>
<feature type="compositionally biased region" description="Polar residues" evidence="2">
    <location>
        <begin position="38"/>
        <end position="59"/>
    </location>
</feature>
<dbReference type="GeneID" id="82202983"/>
<evidence type="ECO:0000256" key="2">
    <source>
        <dbReference type="SAM" id="MobiDB-lite"/>
    </source>
</evidence>
<evidence type="ECO:0000259" key="3">
    <source>
        <dbReference type="PROSITE" id="PS50983"/>
    </source>
</evidence>
<dbReference type="GO" id="GO:0071281">
    <property type="term" value="P:cellular response to iron ion"/>
    <property type="evidence" value="ECO:0007669"/>
    <property type="project" value="TreeGrafter"/>
</dbReference>
<dbReference type="Proteomes" id="UP000186341">
    <property type="component" value="Unassembled WGS sequence"/>
</dbReference>
<accession>A0A1U7NFG5</accession>
<dbReference type="EMBL" id="MPJW01000142">
    <property type="protein sequence ID" value="OLU39069.1"/>
    <property type="molecule type" value="Genomic_DNA"/>
</dbReference>
<protein>
    <recommendedName>
        <fullName evidence="3">Fe/B12 periplasmic-binding domain-containing protein</fullName>
    </recommendedName>
</protein>
<gene>
    <name evidence="4" type="ORF">BO222_07255</name>
</gene>
<sequence>MKKLLNIHYFKNKLNHSRKKMAFLLFAAVGICGCQSTPASSAENSARTDMSSNEKSTQLKPEKELAQDSGVIRFRDDLGQEFEIRRPERTAALIGSFADEWIDAGGKDSLVAAAHDYFTNFSSDAQMNVEDLGEVKQINAEKLIASKPDLVIASAKNESQKNLKDVLEQANIPVAYFDVSNFDDYLRTLKIFSELTGDVEAYEQAGLALQDEIDQTIERRKKADPIRVLYIRATGSSVSSKNSKGSVLGEMLSDLNTENIADSDQMMLENLSPEAILEANPDAIFVVYQGSDDTKARKNMDQALMASEAWNSLKAVKEGRVFEMDNKLYNLKPNDQWAKAYQKLADLLDSIEVNHSDLNQDKALDNGK</sequence>
<dbReference type="Pfam" id="PF01497">
    <property type="entry name" value="Peripla_BP_2"/>
    <property type="match status" value="1"/>
</dbReference>
<dbReference type="PANTHER" id="PTHR30535:SF34">
    <property type="entry name" value="MOLYBDATE-BINDING PROTEIN MOLA"/>
    <property type="match status" value="1"/>
</dbReference>
<dbReference type="AlphaFoldDB" id="A0A1U7NFG5"/>
<dbReference type="RefSeq" id="WP_075819744.1">
    <property type="nucleotide sequence ID" value="NZ_CAOUMU010000012.1"/>
</dbReference>
<organism evidence="4 5">
    <name type="scientific">Ileibacterium valens</name>
    <dbReference type="NCBI Taxonomy" id="1862668"/>
    <lineage>
        <taxon>Bacteria</taxon>
        <taxon>Bacillati</taxon>
        <taxon>Bacillota</taxon>
        <taxon>Erysipelotrichia</taxon>
        <taxon>Erysipelotrichales</taxon>
        <taxon>Erysipelotrichaceae</taxon>
        <taxon>Ileibacterium</taxon>
    </lineage>
</organism>
<evidence type="ECO:0000313" key="5">
    <source>
        <dbReference type="Proteomes" id="UP000186341"/>
    </source>
</evidence>
<dbReference type="Gene3D" id="3.40.50.1980">
    <property type="entry name" value="Nitrogenase molybdenum iron protein domain"/>
    <property type="match status" value="2"/>
</dbReference>
<dbReference type="PROSITE" id="PS51257">
    <property type="entry name" value="PROKAR_LIPOPROTEIN"/>
    <property type="match status" value="1"/>
</dbReference>
<evidence type="ECO:0000313" key="4">
    <source>
        <dbReference type="EMBL" id="OLU39069.1"/>
    </source>
</evidence>
<evidence type="ECO:0000256" key="1">
    <source>
        <dbReference type="ARBA" id="ARBA00008814"/>
    </source>
</evidence>
<dbReference type="PROSITE" id="PS50983">
    <property type="entry name" value="FE_B12_PBP"/>
    <property type="match status" value="1"/>
</dbReference>
<dbReference type="InterPro" id="IPR002491">
    <property type="entry name" value="ABC_transptr_periplasmic_BD"/>
</dbReference>
<dbReference type="OrthoDB" id="9816357at2"/>
<dbReference type="InterPro" id="IPR050902">
    <property type="entry name" value="ABC_Transporter_SBP"/>
</dbReference>
<comment type="caution">
    <text evidence="4">The sequence shown here is derived from an EMBL/GenBank/DDBJ whole genome shotgun (WGS) entry which is preliminary data.</text>
</comment>
<name>A0A1U7NFG5_9FIRM</name>
<keyword evidence="5" id="KW-1185">Reference proteome</keyword>
<dbReference type="PANTHER" id="PTHR30535">
    <property type="entry name" value="VITAMIN B12-BINDING PROTEIN"/>
    <property type="match status" value="1"/>
</dbReference>
<feature type="region of interest" description="Disordered" evidence="2">
    <location>
        <begin position="38"/>
        <end position="62"/>
    </location>
</feature>